<sequence length="480" mass="50730">MRKKLTTILSGIAMAALLGGVLAGASVPAATQAATPDARNFDPGRIIDDGVFYNPGTMGPADIQAFIDSKENCAPTAGNPGCLESYRSDTPYKPANANCSEFAAGSNELASDIIFRAAQACGVNPQVILATLEKEQGLVTSGNPNAGKYRIAMGYGCPDTAACDTAYYGFGNQVISAARQFKRYVAPGNTFRYKAGQVNVIQWHPNAACGASEVYIANNATAALYNYTPYRPNQAALNNLGGLGDACSSYGNRNFWKFFTDWFGSTTVPKAASAFVKSLYNDVLGREAGAVEVHGWGMLVTNGRAPVDVAAGFVDSDEYRLIRINSAYQTILGRAAEDGGAAGWLVNMKNGLLTTDDVDKVFLATGEYLTNTGGTNESFVAALYQRLIGRAAAPEEVSGWAAIAAAQGRHQVVNSIWSSVETAQSRVSLMYAAYLGRAPEPAGVAGWAQVAIERGDAGVRWAIIGSSEYWSRASARFPNG</sequence>
<evidence type="ECO:0000256" key="1">
    <source>
        <dbReference type="SAM" id="SignalP"/>
    </source>
</evidence>
<gene>
    <name evidence="3" type="ORF">GCM10010979_17800</name>
</gene>
<keyword evidence="4" id="KW-1185">Reference proteome</keyword>
<evidence type="ECO:0000313" key="3">
    <source>
        <dbReference type="EMBL" id="GGB03562.1"/>
    </source>
</evidence>
<reference evidence="3" key="2">
    <citation type="submission" date="2020-09" db="EMBL/GenBank/DDBJ databases">
        <authorList>
            <person name="Sun Q."/>
            <person name="Zhou Y."/>
        </authorList>
    </citation>
    <scope>NUCLEOTIDE SEQUENCE</scope>
    <source>
        <strain evidence="3">CGMCC 1.12813</strain>
    </source>
</reference>
<keyword evidence="1" id="KW-0732">Signal</keyword>
<proteinExistence type="predicted"/>
<accession>A0A916WI46</accession>
<name>A0A916WI46_9MICO</name>
<feature type="chain" id="PRO_5038689923" description="DUF4214 domain-containing protein" evidence="1">
    <location>
        <begin position="26"/>
        <end position="480"/>
    </location>
</feature>
<evidence type="ECO:0000259" key="2">
    <source>
        <dbReference type="Pfam" id="PF13946"/>
    </source>
</evidence>
<dbReference type="RefSeq" id="WP_188510276.1">
    <property type="nucleotide sequence ID" value="NZ_BMGB01000001.1"/>
</dbReference>
<dbReference type="Proteomes" id="UP000606922">
    <property type="component" value="Unassembled WGS sequence"/>
</dbReference>
<feature type="signal peptide" evidence="1">
    <location>
        <begin position="1"/>
        <end position="25"/>
    </location>
</feature>
<reference evidence="3" key="1">
    <citation type="journal article" date="2014" name="Int. J. Syst. Evol. Microbiol.">
        <title>Complete genome sequence of Corynebacterium casei LMG S-19264T (=DSM 44701T), isolated from a smear-ripened cheese.</title>
        <authorList>
            <consortium name="US DOE Joint Genome Institute (JGI-PGF)"/>
            <person name="Walter F."/>
            <person name="Albersmeier A."/>
            <person name="Kalinowski J."/>
            <person name="Ruckert C."/>
        </authorList>
    </citation>
    <scope>NUCLEOTIDE SEQUENCE</scope>
    <source>
        <strain evidence="3">CGMCC 1.12813</strain>
    </source>
</reference>
<comment type="caution">
    <text evidence="3">The sequence shown here is derived from an EMBL/GenBank/DDBJ whole genome shotgun (WGS) entry which is preliminary data.</text>
</comment>
<protein>
    <recommendedName>
        <fullName evidence="2">DUF4214 domain-containing protein</fullName>
    </recommendedName>
</protein>
<dbReference type="Pfam" id="PF13946">
    <property type="entry name" value="DUF4214"/>
    <property type="match status" value="1"/>
</dbReference>
<dbReference type="EMBL" id="BMGB01000001">
    <property type="protein sequence ID" value="GGB03562.1"/>
    <property type="molecule type" value="Genomic_DNA"/>
</dbReference>
<dbReference type="InterPro" id="IPR025282">
    <property type="entry name" value="DUF4214"/>
</dbReference>
<dbReference type="AlphaFoldDB" id="A0A916WI46"/>
<dbReference type="Gene3D" id="1.10.3130.20">
    <property type="entry name" value="Phycobilisome linker domain"/>
    <property type="match status" value="1"/>
</dbReference>
<feature type="domain" description="DUF4214" evidence="2">
    <location>
        <begin position="272"/>
        <end position="319"/>
    </location>
</feature>
<organism evidence="3 4">
    <name type="scientific">Conyzicola nivalis</name>
    <dbReference type="NCBI Taxonomy" id="1477021"/>
    <lineage>
        <taxon>Bacteria</taxon>
        <taxon>Bacillati</taxon>
        <taxon>Actinomycetota</taxon>
        <taxon>Actinomycetes</taxon>
        <taxon>Micrococcales</taxon>
        <taxon>Microbacteriaceae</taxon>
        <taxon>Conyzicola</taxon>
    </lineage>
</organism>
<dbReference type="InterPro" id="IPR038255">
    <property type="entry name" value="PBS_linker_sf"/>
</dbReference>
<evidence type="ECO:0000313" key="4">
    <source>
        <dbReference type="Proteomes" id="UP000606922"/>
    </source>
</evidence>